<dbReference type="Pfam" id="PF00583">
    <property type="entry name" value="Acetyltransf_1"/>
    <property type="match status" value="1"/>
</dbReference>
<dbReference type="AlphaFoldDB" id="A0A9Y2JMH7"/>
<organism evidence="2 3">
    <name type="scientific">Amycolatopsis mongoliensis</name>
    <dbReference type="NCBI Taxonomy" id="715475"/>
    <lineage>
        <taxon>Bacteria</taxon>
        <taxon>Bacillati</taxon>
        <taxon>Actinomycetota</taxon>
        <taxon>Actinomycetes</taxon>
        <taxon>Pseudonocardiales</taxon>
        <taxon>Pseudonocardiaceae</taxon>
        <taxon>Amycolatopsis</taxon>
    </lineage>
</organism>
<dbReference type="PANTHER" id="PTHR42793">
    <property type="entry name" value="COA BINDING DOMAIN CONTAINING PROTEIN"/>
    <property type="match status" value="1"/>
</dbReference>
<keyword evidence="3" id="KW-1185">Reference proteome</keyword>
<feature type="domain" description="N-acetyltransferase" evidence="1">
    <location>
        <begin position="17"/>
        <end position="170"/>
    </location>
</feature>
<dbReference type="KEGG" id="amog:QRX60_41285"/>
<dbReference type="SUPFAM" id="SSF52210">
    <property type="entry name" value="Succinyl-CoA synthetase domains"/>
    <property type="match status" value="2"/>
</dbReference>
<dbReference type="SUPFAM" id="SSF51735">
    <property type="entry name" value="NAD(P)-binding Rossmann-fold domains"/>
    <property type="match status" value="1"/>
</dbReference>
<dbReference type="Gene3D" id="3.40.50.720">
    <property type="entry name" value="NAD(P)-binding Rossmann-like Domain"/>
    <property type="match status" value="1"/>
</dbReference>
<dbReference type="InterPro" id="IPR003781">
    <property type="entry name" value="CoA-bd"/>
</dbReference>
<dbReference type="PROSITE" id="PS51186">
    <property type="entry name" value="GNAT"/>
    <property type="match status" value="1"/>
</dbReference>
<dbReference type="Gene3D" id="3.40.50.261">
    <property type="entry name" value="Succinyl-CoA synthetase domains"/>
    <property type="match status" value="2"/>
</dbReference>
<keyword evidence="2" id="KW-0012">Acyltransferase</keyword>
<dbReference type="InterPro" id="IPR013815">
    <property type="entry name" value="ATP_grasp_subdomain_1"/>
</dbReference>
<dbReference type="InterPro" id="IPR036291">
    <property type="entry name" value="NAD(P)-bd_dom_sf"/>
</dbReference>
<dbReference type="Pfam" id="PF13380">
    <property type="entry name" value="CoA_binding_2"/>
    <property type="match status" value="1"/>
</dbReference>
<dbReference type="InterPro" id="IPR016181">
    <property type="entry name" value="Acyl_CoA_acyltransferase"/>
</dbReference>
<dbReference type="CDD" id="cd04301">
    <property type="entry name" value="NAT_SF"/>
    <property type="match status" value="1"/>
</dbReference>
<dbReference type="InterPro" id="IPR016102">
    <property type="entry name" value="Succinyl-CoA_synth-like"/>
</dbReference>
<sequence length="880" mass="91802">MSVEAGSRALLAGGDVVLVRALHPADTVEVLALHTRLTQEDTYFRFFGARPSTLDKLAAEIAAAPGPGHYAVGCYRHGELVGVANYEVLKDTTDAEVALVVDADLRTQGVATLLMEHLVSHARKTGLKRFIAEVLAENAKVIRVFADLGLRFEASVGGPERDVVMNLEEDATYLEAVLQRDSVADAASLTHLFKPSSIAVIGAGRRPGSVGHAILANLVASGYPEPIEVVNPHAGEILGVPSVPSVAALNRTPELAVVCLPAPAAAEAVEECGKRGVRALVIISSGLTGTEAGERVHAAVREYGMRLVGPNCLGVVSTDPACPYDLTFLATPVRPGNIGVVTQSGGVGIALAESLGDLGLGMSTLVSTGDKYDVSGNDLLMWWTADRRTELAVLYLESFGNPRKFSRLARRLARTRPVLAVRSGSGGTAQRAAASHTAAAATPAVTRDALFEQAGVIAVDTVAELIDVIAGLAWQLLPGGPRVAVVSNAGGAGVLAADACEREGLVMAELSEVTRDRLAKVLPAEAAVANPVDTTAAVSAEVFADALRAVLADDGVDAVIAATVPTAAGDPGAALATVLPPEYKTVFAVRPGQRARVAPLVPGARSGVTACYDDPAAAAAVLARLVRYEQWLNRPEADDEALAPPEDPEALRAFATGREGWLAPADAVELLRLAGIPMVETRYVEAGDSMDAAAAALDSPVVLKADAEGLLHKSAGGGVLLNVRGADRIMEAFRTLRSRFGSALRGVTVQPMAEPGREVLVGVRSDPVFGPLVVFGLGGVDTDLIDDRAARLAPLAGADADLLIDGLRASKALWASGQLDRAAVRELLLKVSRLAELVPELAELDLNPVRVRPDGCVALDVRARFERPASADPFLRHLRD</sequence>
<accession>A0A9Y2JMH7</accession>
<dbReference type="GO" id="GO:0043758">
    <property type="term" value="F:acetate-CoA ligase (ADP-forming) activity"/>
    <property type="evidence" value="ECO:0007669"/>
    <property type="project" value="InterPro"/>
</dbReference>
<dbReference type="Pfam" id="PF13549">
    <property type="entry name" value="ATP-grasp_5"/>
    <property type="match status" value="1"/>
</dbReference>
<evidence type="ECO:0000313" key="3">
    <source>
        <dbReference type="Proteomes" id="UP001239397"/>
    </source>
</evidence>
<dbReference type="PANTHER" id="PTHR42793:SF1">
    <property type="entry name" value="PEPTIDYL-LYSINE N-ACETYLTRANSFERASE PATZ"/>
    <property type="match status" value="1"/>
</dbReference>
<name>A0A9Y2JMH7_9PSEU</name>
<dbReference type="Pfam" id="PF19045">
    <property type="entry name" value="Ligase_CoA_2"/>
    <property type="match status" value="1"/>
</dbReference>
<dbReference type="RefSeq" id="WP_285996896.1">
    <property type="nucleotide sequence ID" value="NZ_CP127295.1"/>
</dbReference>
<dbReference type="Gene3D" id="3.40.630.30">
    <property type="match status" value="1"/>
</dbReference>
<dbReference type="GO" id="GO:0016747">
    <property type="term" value="F:acyltransferase activity, transferring groups other than amino-acyl groups"/>
    <property type="evidence" value="ECO:0007669"/>
    <property type="project" value="InterPro"/>
</dbReference>
<protein>
    <submittedName>
        <fullName evidence="2">GNAT family N-acetyltransferase</fullName>
        <ecNumber evidence="2">2.3.1.-</ecNumber>
    </submittedName>
</protein>
<dbReference type="EC" id="2.3.1.-" evidence="2"/>
<dbReference type="InterPro" id="IPR032875">
    <property type="entry name" value="Succ_CoA_lig_flav_dom"/>
</dbReference>
<dbReference type="EMBL" id="CP127295">
    <property type="protein sequence ID" value="WIY00430.1"/>
    <property type="molecule type" value="Genomic_DNA"/>
</dbReference>
<dbReference type="SUPFAM" id="SSF56059">
    <property type="entry name" value="Glutathione synthetase ATP-binding domain-like"/>
    <property type="match status" value="1"/>
</dbReference>
<dbReference type="Proteomes" id="UP001239397">
    <property type="component" value="Chromosome"/>
</dbReference>
<dbReference type="Gene3D" id="3.30.1490.20">
    <property type="entry name" value="ATP-grasp fold, A domain"/>
    <property type="match status" value="1"/>
</dbReference>
<dbReference type="SMART" id="SM00881">
    <property type="entry name" value="CoA_binding"/>
    <property type="match status" value="1"/>
</dbReference>
<dbReference type="InterPro" id="IPR043938">
    <property type="entry name" value="Ligase_CoA_dom"/>
</dbReference>
<dbReference type="GO" id="GO:0005524">
    <property type="term" value="F:ATP binding"/>
    <property type="evidence" value="ECO:0007669"/>
    <property type="project" value="InterPro"/>
</dbReference>
<dbReference type="InterPro" id="IPR000182">
    <property type="entry name" value="GNAT_dom"/>
</dbReference>
<gene>
    <name evidence="2" type="ORF">QRX60_41285</name>
</gene>
<dbReference type="SUPFAM" id="SSF55729">
    <property type="entry name" value="Acyl-CoA N-acyltransferases (Nat)"/>
    <property type="match status" value="1"/>
</dbReference>
<dbReference type="Gene3D" id="3.30.470.20">
    <property type="entry name" value="ATP-grasp fold, B domain"/>
    <property type="match status" value="1"/>
</dbReference>
<evidence type="ECO:0000259" key="1">
    <source>
        <dbReference type="PROSITE" id="PS51186"/>
    </source>
</evidence>
<keyword evidence="2" id="KW-0808">Transferase</keyword>
<proteinExistence type="predicted"/>
<reference evidence="2 3" key="1">
    <citation type="submission" date="2023-06" db="EMBL/GenBank/DDBJ databases">
        <authorList>
            <person name="Oyuntsetseg B."/>
            <person name="Kim S.B."/>
        </authorList>
    </citation>
    <scope>NUCLEOTIDE SEQUENCE [LARGE SCALE GENOMIC DNA]</scope>
    <source>
        <strain evidence="2 3">4-36</strain>
    </source>
</reference>
<dbReference type="Pfam" id="PF13607">
    <property type="entry name" value="Succ_CoA_lig"/>
    <property type="match status" value="1"/>
</dbReference>
<evidence type="ECO:0000313" key="2">
    <source>
        <dbReference type="EMBL" id="WIY00430.1"/>
    </source>
</evidence>